<dbReference type="SUPFAM" id="SSF55073">
    <property type="entry name" value="Nucleotide cyclase"/>
    <property type="match status" value="1"/>
</dbReference>
<evidence type="ECO:0000313" key="3">
    <source>
        <dbReference type="EMBL" id="GAA3995465.1"/>
    </source>
</evidence>
<dbReference type="Proteomes" id="UP001500456">
    <property type="component" value="Unassembled WGS sequence"/>
</dbReference>
<evidence type="ECO:0000259" key="2">
    <source>
        <dbReference type="PROSITE" id="PS50125"/>
    </source>
</evidence>
<dbReference type="Gene3D" id="3.30.70.1230">
    <property type="entry name" value="Nucleotide cyclase"/>
    <property type="match status" value="1"/>
</dbReference>
<feature type="domain" description="Guanylate cyclase" evidence="2">
    <location>
        <begin position="95"/>
        <end position="126"/>
    </location>
</feature>
<evidence type="ECO:0000313" key="4">
    <source>
        <dbReference type="Proteomes" id="UP001500456"/>
    </source>
</evidence>
<protein>
    <recommendedName>
        <fullName evidence="2">Guanylate cyclase domain-containing protein</fullName>
    </recommendedName>
</protein>
<dbReference type="PROSITE" id="PS50125">
    <property type="entry name" value="GUANYLATE_CYCLASE_2"/>
    <property type="match status" value="1"/>
</dbReference>
<comment type="caution">
    <text evidence="3">The sequence shown here is derived from an EMBL/GenBank/DDBJ whole genome shotgun (WGS) entry which is preliminary data.</text>
</comment>
<reference evidence="4" key="1">
    <citation type="journal article" date="2019" name="Int. J. Syst. Evol. Microbiol.">
        <title>The Global Catalogue of Microorganisms (GCM) 10K type strain sequencing project: providing services to taxonomists for standard genome sequencing and annotation.</title>
        <authorList>
            <consortium name="The Broad Institute Genomics Platform"/>
            <consortium name="The Broad Institute Genome Sequencing Center for Infectious Disease"/>
            <person name="Wu L."/>
            <person name="Ma J."/>
        </authorList>
    </citation>
    <scope>NUCLEOTIDE SEQUENCE [LARGE SCALE GENOMIC DNA]</scope>
    <source>
        <strain evidence="4">JCM 16924</strain>
    </source>
</reference>
<dbReference type="RefSeq" id="WP_266440890.1">
    <property type="nucleotide sequence ID" value="NZ_BAAAZX010000009.1"/>
</dbReference>
<dbReference type="InterPro" id="IPR029787">
    <property type="entry name" value="Nucleotide_cyclase"/>
</dbReference>
<keyword evidence="4" id="KW-1185">Reference proteome</keyword>
<sequence length="245" mass="26632">MEQEAAYGFIINVDAQGSGLLSDTEKPEMRSRLYEVTGAAFEQADIRAPRLYQEDRGDGILTVLAPDVPPRRVVGEWLEYLHQNLREINRGRQTPLRLRAGLHIGPVTADAHGRSGRAVDLACRLGDCDTAKAILAAASAAPLVVVASDRLFEDVIRSGGRWVDPEHYRRHDVDLKEGRRTAWFMVPGLPRPPEPASPQAGGGARPEPESTGAGVVQYNHHHGSGEFIVGGHIDTINIGRSGGDR</sequence>
<name>A0ABP7RC52_9ACTN</name>
<dbReference type="EMBL" id="BAAAZX010000009">
    <property type="protein sequence ID" value="GAA3995465.1"/>
    <property type="molecule type" value="Genomic_DNA"/>
</dbReference>
<evidence type="ECO:0000256" key="1">
    <source>
        <dbReference type="SAM" id="MobiDB-lite"/>
    </source>
</evidence>
<gene>
    <name evidence="3" type="ORF">GCM10022232_34870</name>
</gene>
<proteinExistence type="predicted"/>
<accession>A0ABP7RC52</accession>
<organism evidence="3 4">
    <name type="scientific">Streptomyces plumbiresistens</name>
    <dbReference type="NCBI Taxonomy" id="511811"/>
    <lineage>
        <taxon>Bacteria</taxon>
        <taxon>Bacillati</taxon>
        <taxon>Actinomycetota</taxon>
        <taxon>Actinomycetes</taxon>
        <taxon>Kitasatosporales</taxon>
        <taxon>Streptomycetaceae</taxon>
        <taxon>Streptomyces</taxon>
    </lineage>
</organism>
<dbReference type="InterPro" id="IPR001054">
    <property type="entry name" value="A/G_cyclase"/>
</dbReference>
<feature type="region of interest" description="Disordered" evidence="1">
    <location>
        <begin position="187"/>
        <end position="214"/>
    </location>
</feature>